<protein>
    <recommendedName>
        <fullName evidence="5">Zinc finger DksA/TraR C4-type domain-containing protein</fullName>
    </recommendedName>
</protein>
<accession>A0A1Y1QPN4</accession>
<dbReference type="SUPFAM" id="SSF57716">
    <property type="entry name" value="Glucocorticoid receptor-like (DNA-binding domain)"/>
    <property type="match status" value="1"/>
</dbReference>
<evidence type="ECO:0000313" key="6">
    <source>
        <dbReference type="EMBL" id="OQX10865.1"/>
    </source>
</evidence>
<dbReference type="PANTHER" id="PTHR38777">
    <property type="entry name" value="FELS-2 PROPHAGE PROTEIN"/>
    <property type="match status" value="1"/>
</dbReference>
<dbReference type="Gene3D" id="1.20.120.910">
    <property type="entry name" value="DksA, coiled-coil domain"/>
    <property type="match status" value="1"/>
</dbReference>
<dbReference type="InterPro" id="IPR020460">
    <property type="entry name" value="Znf_C4-type_bac"/>
</dbReference>
<dbReference type="GO" id="GO:0008270">
    <property type="term" value="F:zinc ion binding"/>
    <property type="evidence" value="ECO:0007669"/>
    <property type="project" value="UniProtKB-KW"/>
</dbReference>
<dbReference type="EMBL" id="MTEJ01000102">
    <property type="protein sequence ID" value="OQX10865.1"/>
    <property type="molecule type" value="Genomic_DNA"/>
</dbReference>
<feature type="domain" description="Zinc finger DksA/TraR C4-type" evidence="5">
    <location>
        <begin position="32"/>
        <end position="63"/>
    </location>
</feature>
<reference evidence="6 7" key="1">
    <citation type="submission" date="2017-01" db="EMBL/GenBank/DDBJ databases">
        <title>Novel large sulfur bacteria in the metagenomes of groundwater-fed chemosynthetic microbial mats in the Lake Huron basin.</title>
        <authorList>
            <person name="Sharrar A.M."/>
            <person name="Flood B.E."/>
            <person name="Bailey J.V."/>
            <person name="Jones D.S."/>
            <person name="Biddanda B."/>
            <person name="Ruberg S.A."/>
            <person name="Marcus D.N."/>
            <person name="Dick G.J."/>
        </authorList>
    </citation>
    <scope>NUCLEOTIDE SEQUENCE [LARGE SCALE GENOMIC DNA]</scope>
    <source>
        <strain evidence="6">A8</strain>
    </source>
</reference>
<evidence type="ECO:0000313" key="7">
    <source>
        <dbReference type="Proteomes" id="UP000192491"/>
    </source>
</evidence>
<name>A0A1Y1QPN4_9GAMM</name>
<evidence type="ECO:0000259" key="5">
    <source>
        <dbReference type="Pfam" id="PF01258"/>
    </source>
</evidence>
<dbReference type="InterPro" id="IPR012783">
    <property type="entry name" value="Znf_C4_TraR"/>
</dbReference>
<gene>
    <name evidence="6" type="ORF">BWK73_19095</name>
</gene>
<dbReference type="Proteomes" id="UP000192491">
    <property type="component" value="Unassembled WGS sequence"/>
</dbReference>
<proteinExistence type="predicted"/>
<dbReference type="PROSITE" id="PS51128">
    <property type="entry name" value="ZF_DKSA_2"/>
    <property type="match status" value="1"/>
</dbReference>
<dbReference type="PRINTS" id="PR00618">
    <property type="entry name" value="DKSAZNFINGER"/>
</dbReference>
<dbReference type="NCBIfam" id="TIGR02419">
    <property type="entry name" value="C4_traR_proteo"/>
    <property type="match status" value="1"/>
</dbReference>
<keyword evidence="3" id="KW-0862">Zinc</keyword>
<comment type="caution">
    <text evidence="6">The sequence shown here is derived from an EMBL/GenBank/DDBJ whole genome shotgun (WGS) entry which is preliminary data.</text>
</comment>
<sequence>MADDIDVAAERSESERHRFIAARVRFVGESAHECRECGNDIPELRRKALPGIQICVECAAALEAQTRQFSRH</sequence>
<feature type="zinc finger region" description="dksA C4-type" evidence="4">
    <location>
        <begin position="34"/>
        <end position="58"/>
    </location>
</feature>
<dbReference type="PANTHER" id="PTHR38777:SF1">
    <property type="entry name" value="DNAK SUPPRESSOR PROTEIN"/>
    <property type="match status" value="1"/>
</dbReference>
<evidence type="ECO:0000256" key="1">
    <source>
        <dbReference type="ARBA" id="ARBA00022723"/>
    </source>
</evidence>
<organism evidence="6 7">
    <name type="scientific">Thiothrix lacustris</name>
    <dbReference type="NCBI Taxonomy" id="525917"/>
    <lineage>
        <taxon>Bacteria</taxon>
        <taxon>Pseudomonadati</taxon>
        <taxon>Pseudomonadota</taxon>
        <taxon>Gammaproteobacteria</taxon>
        <taxon>Thiotrichales</taxon>
        <taxon>Thiotrichaceae</taxon>
        <taxon>Thiothrix</taxon>
    </lineage>
</organism>
<evidence type="ECO:0000256" key="2">
    <source>
        <dbReference type="ARBA" id="ARBA00022771"/>
    </source>
</evidence>
<evidence type="ECO:0000256" key="4">
    <source>
        <dbReference type="PROSITE-ProRule" id="PRU00510"/>
    </source>
</evidence>
<keyword evidence="2" id="KW-0863">Zinc-finger</keyword>
<dbReference type="GO" id="GO:1900378">
    <property type="term" value="P:positive regulation of secondary metabolite biosynthetic process"/>
    <property type="evidence" value="ECO:0007669"/>
    <property type="project" value="TreeGrafter"/>
</dbReference>
<dbReference type="InterPro" id="IPR000962">
    <property type="entry name" value="Znf_DskA_TraR"/>
</dbReference>
<evidence type="ECO:0000256" key="3">
    <source>
        <dbReference type="ARBA" id="ARBA00022833"/>
    </source>
</evidence>
<dbReference type="AlphaFoldDB" id="A0A1Y1QPN4"/>
<keyword evidence="1" id="KW-0479">Metal-binding</keyword>
<dbReference type="Pfam" id="PF01258">
    <property type="entry name" value="zf-dskA_traR"/>
    <property type="match status" value="1"/>
</dbReference>